<dbReference type="Proteomes" id="UP000009183">
    <property type="component" value="Chromosome 16"/>
</dbReference>
<dbReference type="InParanoid" id="F6HAM8"/>
<organism evidence="1 2">
    <name type="scientific">Vitis vinifera</name>
    <name type="common">Grape</name>
    <dbReference type="NCBI Taxonomy" id="29760"/>
    <lineage>
        <taxon>Eukaryota</taxon>
        <taxon>Viridiplantae</taxon>
        <taxon>Streptophyta</taxon>
        <taxon>Embryophyta</taxon>
        <taxon>Tracheophyta</taxon>
        <taxon>Spermatophyta</taxon>
        <taxon>Magnoliopsida</taxon>
        <taxon>eudicotyledons</taxon>
        <taxon>Gunneridae</taxon>
        <taxon>Pentapetalae</taxon>
        <taxon>rosids</taxon>
        <taxon>Vitales</taxon>
        <taxon>Vitaceae</taxon>
        <taxon>Viteae</taxon>
        <taxon>Vitis</taxon>
    </lineage>
</organism>
<evidence type="ECO:0000313" key="1">
    <source>
        <dbReference type="EMBL" id="CCB49285.1"/>
    </source>
</evidence>
<accession>F6HAM8</accession>
<dbReference type="PaxDb" id="29760-VIT_16s0022g01410.t01"/>
<proteinExistence type="predicted"/>
<dbReference type="AlphaFoldDB" id="F6HAM8"/>
<sequence>MGEALKISKYGASRQYVLDRLIFKEQEIDKYV</sequence>
<evidence type="ECO:0000313" key="2">
    <source>
        <dbReference type="Proteomes" id="UP000009183"/>
    </source>
</evidence>
<dbReference type="HOGENOM" id="CLU_3393181_0_0_1"/>
<dbReference type="STRING" id="29760.F6HAM8"/>
<dbReference type="EMBL" id="FN595506">
    <property type="protein sequence ID" value="CCB49285.1"/>
    <property type="molecule type" value="Genomic_DNA"/>
</dbReference>
<name>F6HAM8_VITVI</name>
<reference evidence="2" key="1">
    <citation type="journal article" date="2007" name="Nature">
        <title>The grapevine genome sequence suggests ancestral hexaploidization in major angiosperm phyla.</title>
        <authorList>
            <consortium name="The French-Italian Public Consortium for Grapevine Genome Characterization."/>
            <person name="Jaillon O."/>
            <person name="Aury J.-M."/>
            <person name="Noel B."/>
            <person name="Policriti A."/>
            <person name="Clepet C."/>
            <person name="Casagrande A."/>
            <person name="Choisne N."/>
            <person name="Aubourg S."/>
            <person name="Vitulo N."/>
            <person name="Jubin C."/>
            <person name="Vezzi A."/>
            <person name="Legeai F."/>
            <person name="Hugueney P."/>
            <person name="Dasilva C."/>
            <person name="Horner D."/>
            <person name="Mica E."/>
            <person name="Jublot D."/>
            <person name="Poulain J."/>
            <person name="Bruyere C."/>
            <person name="Billault A."/>
            <person name="Segurens B."/>
            <person name="Gouyvenoux M."/>
            <person name="Ugarte E."/>
            <person name="Cattonaro F."/>
            <person name="Anthouard V."/>
            <person name="Vico V."/>
            <person name="Del Fabbro C."/>
            <person name="Alaux M."/>
            <person name="Di Gaspero G."/>
            <person name="Dumas V."/>
            <person name="Felice N."/>
            <person name="Paillard S."/>
            <person name="Juman I."/>
            <person name="Moroldo M."/>
            <person name="Scalabrin S."/>
            <person name="Canaguier A."/>
            <person name="Le Clainche I."/>
            <person name="Malacrida G."/>
            <person name="Durand E."/>
            <person name="Pesole G."/>
            <person name="Laucou V."/>
            <person name="Chatelet P."/>
            <person name="Merdinoglu D."/>
            <person name="Delledonne M."/>
            <person name="Pezzotti M."/>
            <person name="Lecharny A."/>
            <person name="Scarpelli C."/>
            <person name="Artiguenave F."/>
            <person name="Pe M.E."/>
            <person name="Valle G."/>
            <person name="Morgante M."/>
            <person name="Caboche M."/>
            <person name="Adam-Blondon A.-F."/>
            <person name="Weissenbach J."/>
            <person name="Quetier F."/>
            <person name="Wincker P."/>
        </authorList>
    </citation>
    <scope>NUCLEOTIDE SEQUENCE [LARGE SCALE GENOMIC DNA]</scope>
    <source>
        <strain evidence="2">cv. Pinot noir / PN40024</strain>
    </source>
</reference>
<protein>
    <submittedName>
        <fullName evidence="1">Uncharacterized protein</fullName>
    </submittedName>
</protein>
<gene>
    <name evidence="1" type="ordered locus">VIT_16s0022g01410</name>
</gene>
<keyword evidence="2" id="KW-1185">Reference proteome</keyword>